<name>A0A8S5PSW1_9CAUD</name>
<protein>
    <submittedName>
        <fullName evidence="2">Uncharacterized protein</fullName>
    </submittedName>
</protein>
<evidence type="ECO:0000313" key="2">
    <source>
        <dbReference type="EMBL" id="DAE09970.1"/>
    </source>
</evidence>
<reference evidence="2" key="1">
    <citation type="journal article" date="2021" name="Proc. Natl. Acad. Sci. U.S.A.">
        <title>A Catalog of Tens of Thousands of Viruses from Human Metagenomes Reveals Hidden Associations with Chronic Diseases.</title>
        <authorList>
            <person name="Tisza M.J."/>
            <person name="Buck C.B."/>
        </authorList>
    </citation>
    <scope>NUCLEOTIDE SEQUENCE</scope>
    <source>
        <strain evidence="2">Ct8WU9</strain>
    </source>
</reference>
<dbReference type="EMBL" id="BK015498">
    <property type="protein sequence ID" value="DAE09970.1"/>
    <property type="molecule type" value="Genomic_DNA"/>
</dbReference>
<sequence length="35" mass="3831">MVLIGETREMQGNATPAKAPTKKESRSDVVLLLVF</sequence>
<proteinExistence type="predicted"/>
<feature type="region of interest" description="Disordered" evidence="1">
    <location>
        <begin position="1"/>
        <end position="22"/>
    </location>
</feature>
<organism evidence="2">
    <name type="scientific">Siphoviridae sp. ct8WU9</name>
    <dbReference type="NCBI Taxonomy" id="2825364"/>
    <lineage>
        <taxon>Viruses</taxon>
        <taxon>Duplodnaviria</taxon>
        <taxon>Heunggongvirae</taxon>
        <taxon>Uroviricota</taxon>
        <taxon>Caudoviricetes</taxon>
    </lineage>
</organism>
<accession>A0A8S5PSW1</accession>
<evidence type="ECO:0000256" key="1">
    <source>
        <dbReference type="SAM" id="MobiDB-lite"/>
    </source>
</evidence>